<dbReference type="EMBL" id="CAMPGE010027614">
    <property type="protein sequence ID" value="CAI2385229.1"/>
    <property type="molecule type" value="Genomic_DNA"/>
</dbReference>
<dbReference type="AlphaFoldDB" id="A0AAD1Y652"/>
<keyword evidence="3" id="KW-1185">Reference proteome</keyword>
<protein>
    <submittedName>
        <fullName evidence="2">Uncharacterized protein</fullName>
    </submittedName>
</protein>
<evidence type="ECO:0000313" key="3">
    <source>
        <dbReference type="Proteomes" id="UP001295684"/>
    </source>
</evidence>
<accession>A0AAD1Y652</accession>
<gene>
    <name evidence="2" type="ORF">ECRASSUSDP1_LOCUS26778</name>
</gene>
<comment type="caution">
    <text evidence="2">The sequence shown here is derived from an EMBL/GenBank/DDBJ whole genome shotgun (WGS) entry which is preliminary data.</text>
</comment>
<evidence type="ECO:0000256" key="1">
    <source>
        <dbReference type="SAM" id="Coils"/>
    </source>
</evidence>
<evidence type="ECO:0000313" key="2">
    <source>
        <dbReference type="EMBL" id="CAI2385229.1"/>
    </source>
</evidence>
<organism evidence="2 3">
    <name type="scientific">Euplotes crassus</name>
    <dbReference type="NCBI Taxonomy" id="5936"/>
    <lineage>
        <taxon>Eukaryota</taxon>
        <taxon>Sar</taxon>
        <taxon>Alveolata</taxon>
        <taxon>Ciliophora</taxon>
        <taxon>Intramacronucleata</taxon>
        <taxon>Spirotrichea</taxon>
        <taxon>Hypotrichia</taxon>
        <taxon>Euplotida</taxon>
        <taxon>Euplotidae</taxon>
        <taxon>Moneuplotes</taxon>
    </lineage>
</organism>
<dbReference type="Proteomes" id="UP001295684">
    <property type="component" value="Unassembled WGS sequence"/>
</dbReference>
<feature type="coiled-coil region" evidence="1">
    <location>
        <begin position="132"/>
        <end position="159"/>
    </location>
</feature>
<proteinExistence type="predicted"/>
<keyword evidence="1" id="KW-0175">Coiled coil</keyword>
<name>A0AAD1Y652_EUPCR</name>
<reference evidence="2" key="1">
    <citation type="submission" date="2023-07" db="EMBL/GenBank/DDBJ databases">
        <authorList>
            <consortium name="AG Swart"/>
            <person name="Singh M."/>
            <person name="Singh A."/>
            <person name="Seah K."/>
            <person name="Emmerich C."/>
        </authorList>
    </citation>
    <scope>NUCLEOTIDE SEQUENCE</scope>
    <source>
        <strain evidence="2">DP1</strain>
    </source>
</reference>
<sequence length="408" mass="47455">MIQQITSLILRCTNNMTLSMESENKKSGEDHKYLNLLEEKVNQMTATMDALKEEENPSYEELKVEAIGNFKQLLENHQFKSFCVKNYLRLISDFLNINSDDLDMILERCNDIIEEENKEDLINESQYVNFDSDQLLEEIKHKEAALEQLEYKYSQFKHKVMEFLNPSTLVGLDQACHLFQTKSSKIKEDQTLILDFTEENDIEFTQELQSYILPNLVNFQVKRIAKDLTIFKDFILSSFPKYVTSCHLNYNGGLINSGNILDIILSISQNVSESLCLYCFNINQIELKRIFQITRQKKKTLAFFRCNIDLNSVPDLENALHGSIIRDLHFENCANSKYGDWKSHPERFKHLIIGLSKSKDFVNSFETIYLNNCGLSSETIIQTLDENGFTKVEPYDDTQKKEGSLRNQ</sequence>